<evidence type="ECO:0000313" key="3">
    <source>
        <dbReference type="RefSeq" id="XP_047740182.1"/>
    </source>
</evidence>
<feature type="region of interest" description="Disordered" evidence="1">
    <location>
        <begin position="49"/>
        <end position="92"/>
    </location>
</feature>
<dbReference type="GeneID" id="125179078"/>
<reference evidence="3" key="1">
    <citation type="submission" date="2025-08" db="UniProtKB">
        <authorList>
            <consortium name="RefSeq"/>
        </authorList>
    </citation>
    <scope>IDENTIFICATION</scope>
</reference>
<name>A0A979FV04_HYAAZ</name>
<dbReference type="OrthoDB" id="1026733at2759"/>
<feature type="compositionally biased region" description="Polar residues" evidence="1">
    <location>
        <begin position="50"/>
        <end position="64"/>
    </location>
</feature>
<sequence>MADQDSLTPDQLDKVMEFQEVTGCTDVCVCVAALAGAEWQVEEAVHAHLTQASDQPSNDGSPSSPEVRRRTGVGVPEPPPLQHPPTEEPTVPQQRPLQVVGQWWGLLSLPLRGMTALLLRWPLRLCCWSLNSLLAVIYSLLYSTQFCIRAHLLRPNLFWPNLFKLPQFTTFL</sequence>
<dbReference type="RefSeq" id="XP_047740182.1">
    <property type="nucleotide sequence ID" value="XM_047884226.1"/>
</dbReference>
<gene>
    <name evidence="3" type="primary">LOC125179078</name>
</gene>
<dbReference type="Pfam" id="PF14555">
    <property type="entry name" value="UBA_4"/>
    <property type="match status" value="1"/>
</dbReference>
<keyword evidence="2" id="KW-1185">Reference proteome</keyword>
<evidence type="ECO:0000256" key="1">
    <source>
        <dbReference type="SAM" id="MobiDB-lite"/>
    </source>
</evidence>
<dbReference type="KEGG" id="hazt:125179078"/>
<evidence type="ECO:0000313" key="2">
    <source>
        <dbReference type="Proteomes" id="UP000694843"/>
    </source>
</evidence>
<proteinExistence type="predicted"/>
<organism evidence="2 3">
    <name type="scientific">Hyalella azteca</name>
    <name type="common">Amphipod</name>
    <dbReference type="NCBI Taxonomy" id="294128"/>
    <lineage>
        <taxon>Eukaryota</taxon>
        <taxon>Metazoa</taxon>
        <taxon>Ecdysozoa</taxon>
        <taxon>Arthropoda</taxon>
        <taxon>Crustacea</taxon>
        <taxon>Multicrustacea</taxon>
        <taxon>Malacostraca</taxon>
        <taxon>Eumalacostraca</taxon>
        <taxon>Peracarida</taxon>
        <taxon>Amphipoda</taxon>
        <taxon>Senticaudata</taxon>
        <taxon>Talitrida</taxon>
        <taxon>Talitroidea</taxon>
        <taxon>Hyalellidae</taxon>
        <taxon>Hyalella</taxon>
    </lineage>
</organism>
<accession>A0A979FV04</accession>
<dbReference type="AlphaFoldDB" id="A0A979FV04"/>
<protein>
    <submittedName>
        <fullName evidence="3">Uncharacterized protein LOC125179078</fullName>
    </submittedName>
</protein>
<dbReference type="Gene3D" id="1.10.8.10">
    <property type="entry name" value="DNA helicase RuvA subunit, C-terminal domain"/>
    <property type="match status" value="1"/>
</dbReference>
<dbReference type="Proteomes" id="UP000694843">
    <property type="component" value="Unplaced"/>
</dbReference>